<name>L1QQK6_9CLOT</name>
<feature type="transmembrane region" description="Helical" evidence="7">
    <location>
        <begin position="172"/>
        <end position="194"/>
    </location>
</feature>
<evidence type="ECO:0000256" key="4">
    <source>
        <dbReference type="ARBA" id="ARBA00022692"/>
    </source>
</evidence>
<keyword evidence="3" id="KW-1003">Cell membrane</keyword>
<keyword evidence="5 7" id="KW-1133">Transmembrane helix</keyword>
<keyword evidence="10" id="KW-1185">Reference proteome</keyword>
<dbReference type="PANTHER" id="PTHR32309:SF13">
    <property type="entry name" value="FERRIC ENTEROBACTIN TRANSPORT PROTEIN FEPE"/>
    <property type="match status" value="1"/>
</dbReference>
<dbReference type="GO" id="GO:0004713">
    <property type="term" value="F:protein tyrosine kinase activity"/>
    <property type="evidence" value="ECO:0007669"/>
    <property type="project" value="TreeGrafter"/>
</dbReference>
<evidence type="ECO:0000256" key="3">
    <source>
        <dbReference type="ARBA" id="ARBA00022475"/>
    </source>
</evidence>
<protein>
    <submittedName>
        <fullName evidence="9">Chain length determinant protein</fullName>
    </submittedName>
</protein>
<evidence type="ECO:0000313" key="9">
    <source>
        <dbReference type="EMBL" id="EKY29822.1"/>
    </source>
</evidence>
<feature type="domain" description="Polysaccharide chain length determinant N-terminal" evidence="8">
    <location>
        <begin position="6"/>
        <end position="80"/>
    </location>
</feature>
<reference evidence="9 10" key="1">
    <citation type="submission" date="2012-05" db="EMBL/GenBank/DDBJ databases">
        <authorList>
            <person name="Weinstock G."/>
            <person name="Sodergren E."/>
            <person name="Lobos E.A."/>
            <person name="Fulton L."/>
            <person name="Fulton R."/>
            <person name="Courtney L."/>
            <person name="Fronick C."/>
            <person name="O'Laughlin M."/>
            <person name="Godfrey J."/>
            <person name="Wilson R.M."/>
            <person name="Miner T."/>
            <person name="Farmer C."/>
            <person name="Delehaunty K."/>
            <person name="Cordes M."/>
            <person name="Minx P."/>
            <person name="Tomlinson C."/>
            <person name="Chen J."/>
            <person name="Wollam A."/>
            <person name="Pepin K.H."/>
            <person name="Bhonagiri V."/>
            <person name="Zhang X."/>
            <person name="Suruliraj S."/>
            <person name="Warren W."/>
            <person name="Mitreva M."/>
            <person name="Mardis E.R."/>
            <person name="Wilson R.K."/>
        </authorList>
    </citation>
    <scope>NUCLEOTIDE SEQUENCE [LARGE SCALE GENOMIC DNA]</scope>
    <source>
        <strain evidence="9 10">DSM 1785</strain>
    </source>
</reference>
<comment type="subcellular location">
    <subcellularLocation>
        <location evidence="1">Cell membrane</location>
        <topology evidence="1">Multi-pass membrane protein</topology>
    </subcellularLocation>
</comment>
<dbReference type="InterPro" id="IPR050445">
    <property type="entry name" value="Bact_polysacc_biosynth/exp"/>
</dbReference>
<organism evidence="9 10">
    <name type="scientific">Clostridium celatum DSM 1785</name>
    <dbReference type="NCBI Taxonomy" id="545697"/>
    <lineage>
        <taxon>Bacteria</taxon>
        <taxon>Bacillati</taxon>
        <taxon>Bacillota</taxon>
        <taxon>Clostridia</taxon>
        <taxon>Eubacteriales</taxon>
        <taxon>Clostridiaceae</taxon>
        <taxon>Clostridium</taxon>
    </lineage>
</organism>
<evidence type="ECO:0000313" key="10">
    <source>
        <dbReference type="Proteomes" id="UP000010420"/>
    </source>
</evidence>
<evidence type="ECO:0000256" key="6">
    <source>
        <dbReference type="ARBA" id="ARBA00023136"/>
    </source>
</evidence>
<dbReference type="PANTHER" id="PTHR32309">
    <property type="entry name" value="TYROSINE-PROTEIN KINASE"/>
    <property type="match status" value="1"/>
</dbReference>
<sequence length="242" mass="27688">MDEKLLDFEELFQIFKKLWWIIILCVCITTGLSAYKANKMQPSYSSKVSIFLGMNSQTMDYSTVQQVYFYKNNMGLFKDMIVTEDFYEDVVEKNKFNVSPSEIASCVSFSYAEETPIMYIQYKSLKKENIDKILDAVALEFVERYKEVVIDSSPNIVNSAVVSTAYPNKRRIIIIGFIVGLIAGIGIIFVVDYLDDRIKSRERLEKILDIPVLGAIPTQEKEFGKAGKRYVHSRKNATIGIS</sequence>
<dbReference type="Proteomes" id="UP000010420">
    <property type="component" value="Unassembled WGS sequence"/>
</dbReference>
<dbReference type="EMBL" id="AMEZ01000001">
    <property type="protein sequence ID" value="EKY29822.1"/>
    <property type="molecule type" value="Genomic_DNA"/>
</dbReference>
<dbReference type="HOGENOM" id="CLU_082668_2_1_9"/>
<dbReference type="RefSeq" id="WP_005209625.1">
    <property type="nucleotide sequence ID" value="NZ_KB291596.1"/>
</dbReference>
<evidence type="ECO:0000256" key="5">
    <source>
        <dbReference type="ARBA" id="ARBA00022989"/>
    </source>
</evidence>
<dbReference type="AlphaFoldDB" id="L1QQK6"/>
<dbReference type="Pfam" id="PF02706">
    <property type="entry name" value="Wzz"/>
    <property type="match status" value="1"/>
</dbReference>
<keyword evidence="4 7" id="KW-0812">Transmembrane</keyword>
<proteinExistence type="inferred from homology"/>
<keyword evidence="6 7" id="KW-0472">Membrane</keyword>
<feature type="transmembrane region" description="Helical" evidence="7">
    <location>
        <begin position="18"/>
        <end position="37"/>
    </location>
</feature>
<evidence type="ECO:0000259" key="8">
    <source>
        <dbReference type="Pfam" id="PF02706"/>
    </source>
</evidence>
<comment type="similarity">
    <text evidence="2">Belongs to the CpsC/CapA family.</text>
</comment>
<evidence type="ECO:0000256" key="7">
    <source>
        <dbReference type="SAM" id="Phobius"/>
    </source>
</evidence>
<evidence type="ECO:0000256" key="2">
    <source>
        <dbReference type="ARBA" id="ARBA00006683"/>
    </source>
</evidence>
<dbReference type="eggNOG" id="COG3944">
    <property type="taxonomic scope" value="Bacteria"/>
</dbReference>
<evidence type="ECO:0000256" key="1">
    <source>
        <dbReference type="ARBA" id="ARBA00004651"/>
    </source>
</evidence>
<dbReference type="GO" id="GO:0005886">
    <property type="term" value="C:plasma membrane"/>
    <property type="evidence" value="ECO:0007669"/>
    <property type="project" value="UniProtKB-SubCell"/>
</dbReference>
<comment type="caution">
    <text evidence="9">The sequence shown here is derived from an EMBL/GenBank/DDBJ whole genome shotgun (WGS) entry which is preliminary data.</text>
</comment>
<dbReference type="InterPro" id="IPR003856">
    <property type="entry name" value="LPS_length_determ_N"/>
</dbReference>
<dbReference type="STRING" id="545697.HMPREF0216_00016"/>
<gene>
    <name evidence="9" type="ORF">HMPREF0216_00016</name>
</gene>
<dbReference type="PATRIC" id="fig|545697.3.peg.16"/>
<dbReference type="OrthoDB" id="1936904at2"/>
<accession>L1QQK6</accession>